<dbReference type="Proteomes" id="UP000238163">
    <property type="component" value="Unassembled WGS sequence"/>
</dbReference>
<dbReference type="STRING" id="689.VME0621_02902"/>
<evidence type="ECO:0000313" key="4">
    <source>
        <dbReference type="Proteomes" id="UP000197092"/>
    </source>
</evidence>
<dbReference type="KEGG" id="vsh:BSZ05_11330"/>
<sequence>MAEITQLLPAFPGFAVQYDPSKNPYFRVIMEENLRKLKQVSAGKSLLSSIQAATPAFRGSFPRGVNVMCVPTHLHFTQSGYNLEIEYAQDYSQKLTGMTPSNLAKHAPQGCPFWISGGSHNSALDQKSATNATGSVCHMRFTNVQVVTRRGEKAEPYVVLAHELIHSLHCLQGIKMDGRDEELWTTGLGKYENNPMSENVFRAQFGLAKRQRYF</sequence>
<gene>
    <name evidence="1" type="ORF">BSZ05_11330</name>
    <name evidence="3" type="ORF">COR51_02880</name>
    <name evidence="2" type="ORF">ECB94_13960</name>
</gene>
<accession>A0A2C9PC38</accession>
<accession>A0A2S9ZUX5</accession>
<reference evidence="3 5" key="4">
    <citation type="submission" date="2018-03" db="EMBL/GenBank/DDBJ databases">
        <title>Genetic Diversity and Phenotypic Plasticity of AHL Mediated Quorum Sensing in Environmental Strains of Vibrio mediterranei.</title>
        <authorList>
            <person name="Lantoine F."/>
            <person name="Vouve F."/>
        </authorList>
    </citation>
    <scope>NUCLEOTIDE SEQUENCE [LARGE SCALE GENOMIC DNA]</scope>
    <source>
        <strain evidence="3 5">17LN0615E</strain>
    </source>
</reference>
<dbReference type="EMBL" id="CP033577">
    <property type="protein sequence ID" value="AYV22271.1"/>
    <property type="molecule type" value="Genomic_DNA"/>
</dbReference>
<dbReference type="Proteomes" id="UP000279760">
    <property type="component" value="Chromosome 1"/>
</dbReference>
<evidence type="ECO:0000313" key="2">
    <source>
        <dbReference type="EMBL" id="AYV22271.1"/>
    </source>
</evidence>
<evidence type="ECO:0000313" key="6">
    <source>
        <dbReference type="Proteomes" id="UP000279760"/>
    </source>
</evidence>
<dbReference type="Gene3D" id="3.90.1240.10">
    <property type="entry name" value="Metalloproteases ('zincins'), catalytic domain like"/>
    <property type="match status" value="1"/>
</dbReference>
<evidence type="ECO:0000313" key="3">
    <source>
        <dbReference type="EMBL" id="PRQ69555.1"/>
    </source>
</evidence>
<dbReference type="Proteomes" id="UP000197092">
    <property type="component" value="Chromosome 1"/>
</dbReference>
<dbReference type="AlphaFoldDB" id="A0A2C9PC38"/>
<organism evidence="2 6">
    <name type="scientific">Vibrio mediterranei</name>
    <dbReference type="NCBI Taxonomy" id="689"/>
    <lineage>
        <taxon>Bacteria</taxon>
        <taxon>Pseudomonadati</taxon>
        <taxon>Pseudomonadota</taxon>
        <taxon>Gammaproteobacteria</taxon>
        <taxon>Vibrionales</taxon>
        <taxon>Vibrionaceae</taxon>
        <taxon>Vibrio</taxon>
    </lineage>
</organism>
<dbReference type="EMBL" id="NWTN01000001">
    <property type="protein sequence ID" value="PRQ69555.1"/>
    <property type="molecule type" value="Genomic_DNA"/>
</dbReference>
<keyword evidence="5" id="KW-1185">Reference proteome</keyword>
<dbReference type="RefSeq" id="WP_006071363.1">
    <property type="nucleotide sequence ID" value="NZ_CP018308.1"/>
</dbReference>
<reference evidence="4" key="1">
    <citation type="submission" date="2016-12" db="EMBL/GenBank/DDBJ databases">
        <title>Comparative genomic analysis reveals the diversity, evolution, and environmental adaptation strategies of the genus Vibrio.</title>
        <authorList>
            <person name="Lin H."/>
            <person name="Wang X."/>
            <person name="Zhang X.-H."/>
        </authorList>
    </citation>
    <scope>NUCLEOTIDE SEQUENCE [LARGE SCALE GENOMIC DNA]</scope>
    <source>
        <strain evidence="4">QT6D1</strain>
    </source>
</reference>
<dbReference type="SUPFAM" id="SSF55486">
    <property type="entry name" value="Metalloproteases ('zincins'), catalytic domain"/>
    <property type="match status" value="1"/>
</dbReference>
<reference evidence="2 6" key="5">
    <citation type="submission" date="2018-11" db="EMBL/GenBank/DDBJ databases">
        <title>Complete Genome Sequence of Vbrio mediterranei 117-T6: a Potential Pathogen Bacteria Isolated from the Conchocelis of Pyropia.</title>
        <authorList>
            <person name="Liu Q."/>
        </authorList>
    </citation>
    <scope>NUCLEOTIDE SEQUENCE [LARGE SCALE GENOMIC DNA]</scope>
    <source>
        <strain evidence="2 6">117-T6</strain>
    </source>
</reference>
<reference evidence="1" key="3">
    <citation type="journal article" date="2018" name="BMC Genomics">
        <title>Comparative genomic analysis reveals the evolution and environmental adaptation strategies of vibrios.</title>
        <authorList>
            <person name="Lin H."/>
            <person name="Yu M."/>
            <person name="Wang X."/>
            <person name="Zhang X.H."/>
        </authorList>
    </citation>
    <scope>NUCLEOTIDE SEQUENCE</scope>
    <source>
        <strain evidence="1">QT6D1</strain>
    </source>
</reference>
<dbReference type="GeneID" id="64085405"/>
<reference evidence="3 5" key="2">
    <citation type="submission" date="2017-09" db="EMBL/GenBank/DDBJ databases">
        <authorList>
            <person name="Girard L."/>
            <person name="Lami R."/>
            <person name="Suzuki M."/>
            <person name="Baudart J."/>
        </authorList>
    </citation>
    <scope>NUCLEOTIDE SEQUENCE [LARGE SCALE GENOMIC DNA]</scope>
    <source>
        <strain evidence="3 5">17LN0615E</strain>
    </source>
</reference>
<protein>
    <submittedName>
        <fullName evidence="2">Uncharacterized protein</fullName>
    </submittedName>
</protein>
<name>A0A2C9PC38_9VIBR</name>
<evidence type="ECO:0000313" key="5">
    <source>
        <dbReference type="Proteomes" id="UP000238163"/>
    </source>
</evidence>
<dbReference type="EMBL" id="CP018308">
    <property type="protein sequence ID" value="ASI90311.1"/>
    <property type="molecule type" value="Genomic_DNA"/>
</dbReference>
<evidence type="ECO:0000313" key="1">
    <source>
        <dbReference type="EMBL" id="ASI90311.1"/>
    </source>
</evidence>
<proteinExistence type="predicted"/>